<proteinExistence type="predicted"/>
<evidence type="ECO:0000313" key="1">
    <source>
        <dbReference type="EMBL" id="EAY10481.1"/>
    </source>
</evidence>
<name>A2EA35_TRIV3</name>
<dbReference type="Proteomes" id="UP000001542">
    <property type="component" value="Unassembled WGS sequence"/>
</dbReference>
<dbReference type="VEuPathDB" id="TrichDB:TVAGG3_0980930"/>
<reference evidence="1" key="2">
    <citation type="journal article" date="2007" name="Science">
        <title>Draft genome sequence of the sexually transmitted pathogen Trichomonas vaginalis.</title>
        <authorList>
            <person name="Carlton J.M."/>
            <person name="Hirt R.P."/>
            <person name="Silva J.C."/>
            <person name="Delcher A.L."/>
            <person name="Schatz M."/>
            <person name="Zhao Q."/>
            <person name="Wortman J.R."/>
            <person name="Bidwell S.L."/>
            <person name="Alsmark U.C.M."/>
            <person name="Besteiro S."/>
            <person name="Sicheritz-Ponten T."/>
            <person name="Noel C.J."/>
            <person name="Dacks J.B."/>
            <person name="Foster P.G."/>
            <person name="Simillion C."/>
            <person name="Van de Peer Y."/>
            <person name="Miranda-Saavedra D."/>
            <person name="Barton G.J."/>
            <person name="Westrop G.D."/>
            <person name="Mueller S."/>
            <person name="Dessi D."/>
            <person name="Fiori P.L."/>
            <person name="Ren Q."/>
            <person name="Paulsen I."/>
            <person name="Zhang H."/>
            <person name="Bastida-Corcuera F.D."/>
            <person name="Simoes-Barbosa A."/>
            <person name="Brown M.T."/>
            <person name="Hayes R.D."/>
            <person name="Mukherjee M."/>
            <person name="Okumura C.Y."/>
            <person name="Schneider R."/>
            <person name="Smith A.J."/>
            <person name="Vanacova S."/>
            <person name="Villalvazo M."/>
            <person name="Haas B.J."/>
            <person name="Pertea M."/>
            <person name="Feldblyum T.V."/>
            <person name="Utterback T.R."/>
            <person name="Shu C.L."/>
            <person name="Osoegawa K."/>
            <person name="de Jong P.J."/>
            <person name="Hrdy I."/>
            <person name="Horvathova L."/>
            <person name="Zubacova Z."/>
            <person name="Dolezal P."/>
            <person name="Malik S.B."/>
            <person name="Logsdon J.M. Jr."/>
            <person name="Henze K."/>
            <person name="Gupta A."/>
            <person name="Wang C.C."/>
            <person name="Dunne R.L."/>
            <person name="Upcroft J.A."/>
            <person name="Upcroft P."/>
            <person name="White O."/>
            <person name="Salzberg S.L."/>
            <person name="Tang P."/>
            <person name="Chiu C.-H."/>
            <person name="Lee Y.-S."/>
            <person name="Embley T.M."/>
            <person name="Coombs G.H."/>
            <person name="Mottram J.C."/>
            <person name="Tachezy J."/>
            <person name="Fraser-Liggett C.M."/>
            <person name="Johnson P.J."/>
        </authorList>
    </citation>
    <scope>NUCLEOTIDE SEQUENCE [LARGE SCALE GENOMIC DNA]</scope>
    <source>
        <strain evidence="1">G3</strain>
    </source>
</reference>
<keyword evidence="2" id="KW-1185">Reference proteome</keyword>
<dbReference type="InParanoid" id="A2EA35"/>
<dbReference type="KEGG" id="tva:4768445"/>
<accession>A2EA35</accession>
<organism evidence="1 2">
    <name type="scientific">Trichomonas vaginalis (strain ATCC PRA-98 / G3)</name>
    <dbReference type="NCBI Taxonomy" id="412133"/>
    <lineage>
        <taxon>Eukaryota</taxon>
        <taxon>Metamonada</taxon>
        <taxon>Parabasalia</taxon>
        <taxon>Trichomonadida</taxon>
        <taxon>Trichomonadidae</taxon>
        <taxon>Trichomonas</taxon>
    </lineage>
</organism>
<dbReference type="RefSeq" id="XP_001322704.1">
    <property type="nucleotide sequence ID" value="XM_001322669.1"/>
</dbReference>
<dbReference type="SMR" id="A2EA35"/>
<reference evidence="1" key="1">
    <citation type="submission" date="2006-10" db="EMBL/GenBank/DDBJ databases">
        <authorList>
            <person name="Amadeo P."/>
            <person name="Zhao Q."/>
            <person name="Wortman J."/>
            <person name="Fraser-Liggett C."/>
            <person name="Carlton J."/>
        </authorList>
    </citation>
    <scope>NUCLEOTIDE SEQUENCE</scope>
    <source>
        <strain evidence="1">G3</strain>
    </source>
</reference>
<dbReference type="EMBL" id="DS113337">
    <property type="protein sequence ID" value="EAY10481.1"/>
    <property type="molecule type" value="Genomic_DNA"/>
</dbReference>
<gene>
    <name evidence="1" type="ORF">TVAG_483920</name>
</gene>
<dbReference type="VEuPathDB" id="TrichDB:TVAG_483920"/>
<sequence>MRSNGSTVTSKCLQSANKNHSLNSIHSDTLTKLKEQISSNTGVYCHKDKDIAACADNIKKILEWQFTITEEKELIAAQIQTGIMVVFDPELNSHFVIISASLLNGIMKVGVRSSLNSRLTRIGMKSISGPIAERIQDKTFLNQYRAMKRKWTVREPSDFFNKYMPAFVMAKSEAEQAEKTILGDISNLLGDLFYDFDTADECILAEMNVGAN</sequence>
<evidence type="ECO:0000313" key="2">
    <source>
        <dbReference type="Proteomes" id="UP000001542"/>
    </source>
</evidence>
<dbReference type="AlphaFoldDB" id="A2EA35"/>
<protein>
    <submittedName>
        <fullName evidence="1">Uncharacterized protein</fullName>
    </submittedName>
</protein>